<evidence type="ECO:0000259" key="2">
    <source>
        <dbReference type="Pfam" id="PF00542"/>
    </source>
</evidence>
<dbReference type="AlphaFoldDB" id="A0A5M9WZF3"/>
<accession>A0A5M9WZF3</accession>
<dbReference type="Gene3D" id="3.30.1390.10">
    <property type="match status" value="1"/>
</dbReference>
<evidence type="ECO:0000313" key="3">
    <source>
        <dbReference type="EMBL" id="KAA8786768.1"/>
    </source>
</evidence>
<dbReference type="GO" id="GO:0006412">
    <property type="term" value="P:translation"/>
    <property type="evidence" value="ECO:0007669"/>
    <property type="project" value="InterPro"/>
</dbReference>
<dbReference type="Proteomes" id="UP000323664">
    <property type="component" value="Unassembled WGS sequence"/>
</dbReference>
<evidence type="ECO:0000313" key="4">
    <source>
        <dbReference type="Proteomes" id="UP000323664"/>
    </source>
</evidence>
<feature type="transmembrane region" description="Helical" evidence="1">
    <location>
        <begin position="20"/>
        <end position="38"/>
    </location>
</feature>
<organism evidence="3 4">
    <name type="scientific">Paenibacillus amylolyticus</name>
    <dbReference type="NCBI Taxonomy" id="1451"/>
    <lineage>
        <taxon>Bacteria</taxon>
        <taxon>Bacillati</taxon>
        <taxon>Bacillota</taxon>
        <taxon>Bacilli</taxon>
        <taxon>Bacillales</taxon>
        <taxon>Paenibacillaceae</taxon>
        <taxon>Paenibacillus</taxon>
    </lineage>
</organism>
<keyword evidence="1" id="KW-0812">Transmembrane</keyword>
<dbReference type="InterPro" id="IPR014719">
    <property type="entry name" value="Ribosomal_bL12_C/ClpS-like"/>
</dbReference>
<dbReference type="Pfam" id="PF00542">
    <property type="entry name" value="Ribosomal_L12"/>
    <property type="match status" value="1"/>
</dbReference>
<gene>
    <name evidence="3" type="ORF">EC604_23350</name>
</gene>
<feature type="domain" description="Large ribosomal subunit protein bL12 C-terminal" evidence="2">
    <location>
        <begin position="110"/>
        <end position="137"/>
    </location>
</feature>
<dbReference type="GO" id="GO:0003735">
    <property type="term" value="F:structural constituent of ribosome"/>
    <property type="evidence" value="ECO:0007669"/>
    <property type="project" value="InterPro"/>
</dbReference>
<name>A0A5M9WZF3_PAEAM</name>
<dbReference type="EMBL" id="RIAS01000016">
    <property type="protein sequence ID" value="KAA8786768.1"/>
    <property type="molecule type" value="Genomic_DNA"/>
</dbReference>
<sequence length="139" mass="15555">METGHGRSRHQGNSGSTEMSSFLFVVFLLIIPILWSKLGNLQRQVDELKSEVERLQNGSSVDSNRFAMNASSVQNASSFSSSTDTNAFPQSGFDTDRELDQELLAMVRRGNKIQAIKKLREARSLSLKEAKDYVEALDR</sequence>
<reference evidence="3 4" key="1">
    <citation type="journal article" date="2019" name="J. Ind. Microbiol. Biotechnol.">
        <title>Paenibacillus amylolyticus 27C64 has a diverse set of carbohydrate-active enzymes and complete pectin deconstruction system.</title>
        <authorList>
            <person name="Keggi C."/>
            <person name="Doran-Peterson J."/>
        </authorList>
    </citation>
    <scope>NUCLEOTIDE SEQUENCE [LARGE SCALE GENOMIC DNA]</scope>
    <source>
        <strain evidence="3 4">27C64</strain>
    </source>
</reference>
<protein>
    <recommendedName>
        <fullName evidence="2">Large ribosomal subunit protein bL12 C-terminal domain-containing protein</fullName>
    </recommendedName>
</protein>
<keyword evidence="1" id="KW-0472">Membrane</keyword>
<proteinExistence type="predicted"/>
<dbReference type="InterPro" id="IPR013823">
    <property type="entry name" value="Ribosomal_bL12_C"/>
</dbReference>
<evidence type="ECO:0000256" key="1">
    <source>
        <dbReference type="SAM" id="Phobius"/>
    </source>
</evidence>
<dbReference type="SUPFAM" id="SSF54736">
    <property type="entry name" value="ClpS-like"/>
    <property type="match status" value="1"/>
</dbReference>
<keyword evidence="1" id="KW-1133">Transmembrane helix</keyword>
<comment type="caution">
    <text evidence="3">The sequence shown here is derived from an EMBL/GenBank/DDBJ whole genome shotgun (WGS) entry which is preliminary data.</text>
</comment>